<dbReference type="CDD" id="cd07331">
    <property type="entry name" value="M48C_Oma1_like"/>
    <property type="match status" value="1"/>
</dbReference>
<gene>
    <name evidence="9" type="ordered locus">CHAB381_0032</name>
</gene>
<keyword evidence="1 6" id="KW-0645">Protease</keyword>
<keyword evidence="7" id="KW-0732">Signal</keyword>
<dbReference type="PROSITE" id="PS51257">
    <property type="entry name" value="PROKAR_LIPOPROTEIN"/>
    <property type="match status" value="1"/>
</dbReference>
<dbReference type="STRING" id="360107.CHAB381_0032"/>
<protein>
    <submittedName>
        <fullName evidence="9">Peptidase M48, Ste24p</fullName>
    </submittedName>
</protein>
<dbReference type="GO" id="GO:0004222">
    <property type="term" value="F:metalloendopeptidase activity"/>
    <property type="evidence" value="ECO:0007669"/>
    <property type="project" value="InterPro"/>
</dbReference>
<evidence type="ECO:0000256" key="5">
    <source>
        <dbReference type="ARBA" id="ARBA00023049"/>
    </source>
</evidence>
<evidence type="ECO:0000256" key="4">
    <source>
        <dbReference type="ARBA" id="ARBA00022833"/>
    </source>
</evidence>
<comment type="similarity">
    <text evidence="6">Belongs to the peptidase M48 family.</text>
</comment>
<dbReference type="Gene3D" id="3.30.2010.10">
    <property type="entry name" value="Metalloproteases ('zincins'), catalytic domain"/>
    <property type="match status" value="1"/>
</dbReference>
<evidence type="ECO:0000256" key="1">
    <source>
        <dbReference type="ARBA" id="ARBA00022670"/>
    </source>
</evidence>
<keyword evidence="2" id="KW-0479">Metal-binding</keyword>
<dbReference type="AlphaFoldDB" id="A7HZG3"/>
<feature type="signal peptide" evidence="7">
    <location>
        <begin position="1"/>
        <end position="22"/>
    </location>
</feature>
<evidence type="ECO:0000313" key="9">
    <source>
        <dbReference type="EMBL" id="ABS52367.1"/>
    </source>
</evidence>
<accession>A7HZG3</accession>
<dbReference type="PANTHER" id="PTHR22726:SF1">
    <property type="entry name" value="METALLOENDOPEPTIDASE OMA1, MITOCHONDRIAL"/>
    <property type="match status" value="1"/>
</dbReference>
<evidence type="ECO:0000256" key="6">
    <source>
        <dbReference type="RuleBase" id="RU003983"/>
    </source>
</evidence>
<keyword evidence="10" id="KW-1185">Reference proteome</keyword>
<dbReference type="Proteomes" id="UP000002407">
    <property type="component" value="Chromosome"/>
</dbReference>
<feature type="domain" description="Peptidase M48" evidence="8">
    <location>
        <begin position="68"/>
        <end position="255"/>
    </location>
</feature>
<evidence type="ECO:0000259" key="8">
    <source>
        <dbReference type="Pfam" id="PF01435"/>
    </source>
</evidence>
<keyword evidence="3 6" id="KW-0378">Hydrolase</keyword>
<evidence type="ECO:0000313" key="10">
    <source>
        <dbReference type="Proteomes" id="UP000002407"/>
    </source>
</evidence>
<dbReference type="EMBL" id="CP000776">
    <property type="protein sequence ID" value="ABS52367.1"/>
    <property type="molecule type" value="Genomic_DNA"/>
</dbReference>
<dbReference type="eggNOG" id="COG0501">
    <property type="taxonomic scope" value="Bacteria"/>
</dbReference>
<dbReference type="InterPro" id="IPR001915">
    <property type="entry name" value="Peptidase_M48"/>
</dbReference>
<evidence type="ECO:0000256" key="3">
    <source>
        <dbReference type="ARBA" id="ARBA00022801"/>
    </source>
</evidence>
<keyword evidence="5 6" id="KW-0482">Metalloprotease</keyword>
<feature type="chain" id="PRO_5002710681" evidence="7">
    <location>
        <begin position="23"/>
        <end position="270"/>
    </location>
</feature>
<name>A7HZG3_CAMHC</name>
<dbReference type="OrthoDB" id="9810445at2"/>
<evidence type="ECO:0000256" key="7">
    <source>
        <dbReference type="SAM" id="SignalP"/>
    </source>
</evidence>
<keyword evidence="4 6" id="KW-0862">Zinc</keyword>
<organism evidence="9 10">
    <name type="scientific">Campylobacter hominis (strain ATCC BAA-381 / DSM 21671 / CCUG 45161 / LMG 19568 / NCTC 13146 / CH001A)</name>
    <dbReference type="NCBI Taxonomy" id="360107"/>
    <lineage>
        <taxon>Bacteria</taxon>
        <taxon>Pseudomonadati</taxon>
        <taxon>Campylobacterota</taxon>
        <taxon>Epsilonproteobacteria</taxon>
        <taxon>Campylobacterales</taxon>
        <taxon>Campylobacteraceae</taxon>
        <taxon>Campylobacter</taxon>
    </lineage>
</organism>
<dbReference type="HOGENOM" id="CLU_029002_5_0_7"/>
<dbReference type="RefSeq" id="WP_011991501.1">
    <property type="nucleotide sequence ID" value="NC_009714.1"/>
</dbReference>
<dbReference type="PANTHER" id="PTHR22726">
    <property type="entry name" value="METALLOENDOPEPTIDASE OMA1"/>
    <property type="match status" value="1"/>
</dbReference>
<reference evidence="10" key="1">
    <citation type="submission" date="2007-07" db="EMBL/GenBank/DDBJ databases">
        <title>Complete genome sequence of Campylobacter hominis ATCC BAA-381, a commensal isolated from the human gastrointestinal tract.</title>
        <authorList>
            <person name="Fouts D.E."/>
            <person name="Mongodin E.F."/>
            <person name="Puiu D."/>
            <person name="Sebastian Y."/>
            <person name="Miller W.G."/>
            <person name="Mandrell R.E."/>
            <person name="Nelson K.E."/>
        </authorList>
    </citation>
    <scope>NUCLEOTIDE SEQUENCE [LARGE SCALE GENOMIC DNA]</scope>
    <source>
        <strain evidence="10">ATCC BAA-381 / LMG 19568 / NCTC 13146 / CH001A</strain>
    </source>
</reference>
<proteinExistence type="inferred from homology"/>
<comment type="cofactor">
    <cofactor evidence="6">
        <name>Zn(2+)</name>
        <dbReference type="ChEBI" id="CHEBI:29105"/>
    </cofactor>
    <text evidence="6">Binds 1 zinc ion per subunit.</text>
</comment>
<dbReference type="GO" id="GO:0016020">
    <property type="term" value="C:membrane"/>
    <property type="evidence" value="ECO:0007669"/>
    <property type="project" value="TreeGrafter"/>
</dbReference>
<dbReference type="Pfam" id="PF01435">
    <property type="entry name" value="Peptidase_M48"/>
    <property type="match status" value="1"/>
</dbReference>
<sequence>MRKISFLIAALAVFLFSGCASTTKGGAIGADRSQFMIVSEQTMDENAKLAYQQTINKAKSVHALNTNPSQTKQVREISKNLIKQVGFFREDAINWDWQINVIKSDEVNAWCMPGGKIAVFTGLLNTIKPTNAELAAVIGHEIAHALREHSRERASTESTKNLGISVLAAAVGLNDTATGLVNMASQYTFSLPFSRKHESEADIIGLELMAHAGYNPNAALNLWKKMSKLNVGKKPAEFFSTHPSDENRIESLQKMLPKVMPIYEASKKQK</sequence>
<dbReference type="InterPro" id="IPR051156">
    <property type="entry name" value="Mito/Outer_Membr_Metalloprot"/>
</dbReference>
<dbReference type="GO" id="GO:0046872">
    <property type="term" value="F:metal ion binding"/>
    <property type="evidence" value="ECO:0007669"/>
    <property type="project" value="UniProtKB-KW"/>
</dbReference>
<evidence type="ECO:0000256" key="2">
    <source>
        <dbReference type="ARBA" id="ARBA00022723"/>
    </source>
</evidence>
<dbReference type="GO" id="GO:0051603">
    <property type="term" value="P:proteolysis involved in protein catabolic process"/>
    <property type="evidence" value="ECO:0007669"/>
    <property type="project" value="TreeGrafter"/>
</dbReference>
<dbReference type="KEGG" id="cha:CHAB381_0032"/>